<name>A0A8S0S1K9_OLEEU</name>
<keyword evidence="2" id="KW-1185">Reference proteome</keyword>
<gene>
    <name evidence="1" type="ORF">OLEA9_A070140</name>
</gene>
<protein>
    <submittedName>
        <fullName evidence="1">Alpha-glucosidase -like</fullName>
    </submittedName>
</protein>
<reference evidence="1 2" key="1">
    <citation type="submission" date="2019-12" db="EMBL/GenBank/DDBJ databases">
        <authorList>
            <person name="Alioto T."/>
            <person name="Alioto T."/>
            <person name="Gomez Garrido J."/>
        </authorList>
    </citation>
    <scope>NUCLEOTIDE SEQUENCE [LARGE SCALE GENOMIC DNA]</scope>
</reference>
<dbReference type="Proteomes" id="UP000594638">
    <property type="component" value="Unassembled WGS sequence"/>
</dbReference>
<dbReference type="InterPro" id="IPR029063">
    <property type="entry name" value="SAM-dependent_MTases_sf"/>
</dbReference>
<evidence type="ECO:0000313" key="2">
    <source>
        <dbReference type="Proteomes" id="UP000594638"/>
    </source>
</evidence>
<dbReference type="AlphaFoldDB" id="A0A8S0S1K9"/>
<sequence>MEDVEIDEEVDVIVSEWMGYMLLYEEAIEKVIEIAATVHHLFEKVKARLEEAEAKWNDEKSAYIIMLGARFSAYLNLAVHVLDKGKEMVRAYFPGENCSRQHFWTGKLYSKRGFKAWVEPRKLQSDKLETPFRKISENTVSYKEVVNEWML</sequence>
<dbReference type="OrthoDB" id="10070917at2759"/>
<proteinExistence type="predicted"/>
<organism evidence="1 2">
    <name type="scientific">Olea europaea subsp. europaea</name>
    <dbReference type="NCBI Taxonomy" id="158383"/>
    <lineage>
        <taxon>Eukaryota</taxon>
        <taxon>Viridiplantae</taxon>
        <taxon>Streptophyta</taxon>
        <taxon>Embryophyta</taxon>
        <taxon>Tracheophyta</taxon>
        <taxon>Spermatophyta</taxon>
        <taxon>Magnoliopsida</taxon>
        <taxon>eudicotyledons</taxon>
        <taxon>Gunneridae</taxon>
        <taxon>Pentapetalae</taxon>
        <taxon>asterids</taxon>
        <taxon>lamiids</taxon>
        <taxon>Lamiales</taxon>
        <taxon>Oleaceae</taxon>
        <taxon>Oleeae</taxon>
        <taxon>Olea</taxon>
    </lineage>
</organism>
<accession>A0A8S0S1K9</accession>
<comment type="caution">
    <text evidence="1">The sequence shown here is derived from an EMBL/GenBank/DDBJ whole genome shotgun (WGS) entry which is preliminary data.</text>
</comment>
<dbReference type="Gramene" id="OE9A070140T1">
    <property type="protein sequence ID" value="OE9A070140C1"/>
    <property type="gene ID" value="OE9A070140"/>
</dbReference>
<dbReference type="EMBL" id="CACTIH010003849">
    <property type="protein sequence ID" value="CAA2986265.1"/>
    <property type="molecule type" value="Genomic_DNA"/>
</dbReference>
<dbReference type="Gene3D" id="3.40.50.150">
    <property type="entry name" value="Vaccinia Virus protein VP39"/>
    <property type="match status" value="1"/>
</dbReference>
<evidence type="ECO:0000313" key="1">
    <source>
        <dbReference type="EMBL" id="CAA2986265.1"/>
    </source>
</evidence>